<keyword evidence="2 6" id="KW-0812">Transmembrane</keyword>
<feature type="transmembrane region" description="Helical" evidence="6">
    <location>
        <begin position="110"/>
        <end position="131"/>
    </location>
</feature>
<feature type="transmembrane region" description="Helical" evidence="6">
    <location>
        <begin position="32"/>
        <end position="53"/>
    </location>
</feature>
<proteinExistence type="inferred from homology"/>
<accession>A0A0F4GHF4</accession>
<comment type="subcellular location">
    <subcellularLocation>
        <location evidence="1">Membrane</location>
        <topology evidence="1">Multi-pass membrane protein</topology>
    </subcellularLocation>
</comment>
<evidence type="ECO:0000259" key="7">
    <source>
        <dbReference type="Pfam" id="PF20684"/>
    </source>
</evidence>
<evidence type="ECO:0000256" key="1">
    <source>
        <dbReference type="ARBA" id="ARBA00004141"/>
    </source>
</evidence>
<sequence>MDTTLFPRQDSSLAPLPPLDPAYCAENNNGQILGVTGAVLGMAVFAVVLRMFVRITMVRKVGADDYVILLSLLLAVGTMICFAAESFTLGGRHIMCTSQHDFYIFAKWQYYHSIWVMAGVVLVKVSIALFLMRLVPPKRSWKAFLWGSIVFLICFMLVCALTLVFQCTPISAAWDYKLKKQPGTRCFNTKAFIDLGLFNSIVNCVTDAMFATLPVPIILGLQVNMRTKITLAGILSLGYTACAAGIVKAITQYTFFSKKDPFWHNAFSVWNMIELCVGITAASLPALKPLILRWLSATKALVDKNSKQHRRVQSDQYGHVSDLQNARRHAEAIRLEDRKITVHHEIVQVQDVVDTSSDVSANGRKISAAYTEFSAKTGASLNPHAMTYDDHAFAHKQSEERLTEPKIHV</sequence>
<dbReference type="InterPro" id="IPR049326">
    <property type="entry name" value="Rhodopsin_dom_fungi"/>
</dbReference>
<evidence type="ECO:0000256" key="2">
    <source>
        <dbReference type="ARBA" id="ARBA00022692"/>
    </source>
</evidence>
<name>A0A0F4GHF4_9PEZI</name>
<dbReference type="InterPro" id="IPR052337">
    <property type="entry name" value="SAT4-like"/>
</dbReference>
<evidence type="ECO:0000256" key="3">
    <source>
        <dbReference type="ARBA" id="ARBA00022989"/>
    </source>
</evidence>
<dbReference type="Pfam" id="PF20684">
    <property type="entry name" value="Fung_rhodopsin"/>
    <property type="match status" value="1"/>
</dbReference>
<comment type="similarity">
    <text evidence="5">Belongs to the SAT4 family.</text>
</comment>
<dbReference type="GO" id="GO:0016020">
    <property type="term" value="C:membrane"/>
    <property type="evidence" value="ECO:0007669"/>
    <property type="project" value="UniProtKB-SubCell"/>
</dbReference>
<dbReference type="STRING" id="1047168.A0A0F4GHF4"/>
<evidence type="ECO:0000256" key="6">
    <source>
        <dbReference type="SAM" id="Phobius"/>
    </source>
</evidence>
<reference evidence="8 9" key="1">
    <citation type="submission" date="2015-03" db="EMBL/GenBank/DDBJ databases">
        <title>RNA-seq based gene annotation and comparative genomics of four Zymoseptoria species reveal species-specific pathogenicity related genes and transposable element activity.</title>
        <authorList>
            <person name="Grandaubert J."/>
            <person name="Bhattacharyya A."/>
            <person name="Stukenbrock E.H."/>
        </authorList>
    </citation>
    <scope>NUCLEOTIDE SEQUENCE [LARGE SCALE GENOMIC DNA]</scope>
    <source>
        <strain evidence="8 9">Zb18110</strain>
    </source>
</reference>
<dbReference type="Proteomes" id="UP000033647">
    <property type="component" value="Unassembled WGS sequence"/>
</dbReference>
<keyword evidence="9" id="KW-1185">Reference proteome</keyword>
<evidence type="ECO:0000313" key="8">
    <source>
        <dbReference type="EMBL" id="KJX96894.1"/>
    </source>
</evidence>
<comment type="caution">
    <text evidence="8">The sequence shown here is derived from an EMBL/GenBank/DDBJ whole genome shotgun (WGS) entry which is preliminary data.</text>
</comment>
<gene>
    <name evidence="8" type="ORF">TI39_contig595g00009</name>
</gene>
<keyword evidence="3 6" id="KW-1133">Transmembrane helix</keyword>
<feature type="transmembrane region" description="Helical" evidence="6">
    <location>
        <begin position="65"/>
        <end position="90"/>
    </location>
</feature>
<protein>
    <recommendedName>
        <fullName evidence="7">Rhodopsin domain-containing protein</fullName>
    </recommendedName>
</protein>
<feature type="transmembrane region" description="Helical" evidence="6">
    <location>
        <begin position="231"/>
        <end position="255"/>
    </location>
</feature>
<evidence type="ECO:0000256" key="4">
    <source>
        <dbReference type="ARBA" id="ARBA00023136"/>
    </source>
</evidence>
<organism evidence="8 9">
    <name type="scientific">Zymoseptoria brevis</name>
    <dbReference type="NCBI Taxonomy" id="1047168"/>
    <lineage>
        <taxon>Eukaryota</taxon>
        <taxon>Fungi</taxon>
        <taxon>Dikarya</taxon>
        <taxon>Ascomycota</taxon>
        <taxon>Pezizomycotina</taxon>
        <taxon>Dothideomycetes</taxon>
        <taxon>Dothideomycetidae</taxon>
        <taxon>Mycosphaerellales</taxon>
        <taxon>Mycosphaerellaceae</taxon>
        <taxon>Zymoseptoria</taxon>
    </lineage>
</organism>
<dbReference type="EMBL" id="LAFY01000587">
    <property type="protein sequence ID" value="KJX96894.1"/>
    <property type="molecule type" value="Genomic_DNA"/>
</dbReference>
<evidence type="ECO:0000313" key="9">
    <source>
        <dbReference type="Proteomes" id="UP000033647"/>
    </source>
</evidence>
<feature type="transmembrane region" description="Helical" evidence="6">
    <location>
        <begin position="267"/>
        <end position="287"/>
    </location>
</feature>
<dbReference type="AlphaFoldDB" id="A0A0F4GHF4"/>
<feature type="domain" description="Rhodopsin" evidence="7">
    <location>
        <begin position="49"/>
        <end position="291"/>
    </location>
</feature>
<feature type="transmembrane region" description="Helical" evidence="6">
    <location>
        <begin position="143"/>
        <end position="165"/>
    </location>
</feature>
<dbReference type="OrthoDB" id="5022096at2759"/>
<keyword evidence="4 6" id="KW-0472">Membrane</keyword>
<feature type="transmembrane region" description="Helical" evidence="6">
    <location>
        <begin position="197"/>
        <end position="219"/>
    </location>
</feature>
<dbReference type="PANTHER" id="PTHR33048:SF167">
    <property type="entry name" value="INTEGRAL MEMBRANE PROTEIN"/>
    <property type="match status" value="1"/>
</dbReference>
<evidence type="ECO:0000256" key="5">
    <source>
        <dbReference type="ARBA" id="ARBA00038359"/>
    </source>
</evidence>
<dbReference type="PANTHER" id="PTHR33048">
    <property type="entry name" value="PTH11-LIKE INTEGRAL MEMBRANE PROTEIN (AFU_ORTHOLOGUE AFUA_5G11245)"/>
    <property type="match status" value="1"/>
</dbReference>